<protein>
    <recommendedName>
        <fullName evidence="4">DUF4058 family protein</fullName>
    </recommendedName>
</protein>
<dbReference type="Pfam" id="PF13267">
    <property type="entry name" value="DUF4058"/>
    <property type="match status" value="1"/>
</dbReference>
<evidence type="ECO:0000313" key="3">
    <source>
        <dbReference type="Proteomes" id="UP000520814"/>
    </source>
</evidence>
<keyword evidence="3" id="KW-1185">Reference proteome</keyword>
<proteinExistence type="predicted"/>
<evidence type="ECO:0000313" key="2">
    <source>
        <dbReference type="EMBL" id="MBB6048372.1"/>
    </source>
</evidence>
<evidence type="ECO:0000256" key="1">
    <source>
        <dbReference type="SAM" id="MobiDB-lite"/>
    </source>
</evidence>
<dbReference type="Proteomes" id="UP000520814">
    <property type="component" value="Unassembled WGS sequence"/>
</dbReference>
<dbReference type="RefSeq" id="WP_184191901.1">
    <property type="nucleotide sequence ID" value="NZ_JACHGW010000001.1"/>
</dbReference>
<dbReference type="EMBL" id="JACHGW010000001">
    <property type="protein sequence ID" value="MBB6048372.1"/>
    <property type="molecule type" value="Genomic_DNA"/>
</dbReference>
<dbReference type="InterPro" id="IPR025132">
    <property type="entry name" value="DUF4058"/>
</dbReference>
<dbReference type="AlphaFoldDB" id="A0A7W9SKN3"/>
<feature type="region of interest" description="Disordered" evidence="1">
    <location>
        <begin position="237"/>
        <end position="270"/>
    </location>
</feature>
<evidence type="ECO:0008006" key="4">
    <source>
        <dbReference type="Google" id="ProtNLM"/>
    </source>
</evidence>
<name>A0A7W9SKN3_ARMRO</name>
<sequence length="270" mass="31148">MPSPFPGMDPYLEDRRVWEDFHTTFLVTLRAALKPLLPSDFVARLEERVYIVEWEHRFRADVAVVRRERPDSNSGGGVATLERTHLATPPRYLRVYEETAREVFLEIRRVREPGEVVTVIELLSPANKESGRGREEYLRKQHDLLTSDAHLIELDFLRSGEYTLAPREAALRREYGHWDYLISLHRAPAVPGFHDFAVWPLTLRDRLPEILVPLTDNLPDLALDLQAVFNRTYDEGPTETLDYTQPCNPPLSESDAEWARDQLEANGYSG</sequence>
<reference evidence="2 3" key="1">
    <citation type="submission" date="2020-08" db="EMBL/GenBank/DDBJ databases">
        <title>Genomic Encyclopedia of Type Strains, Phase IV (KMG-IV): sequencing the most valuable type-strain genomes for metagenomic binning, comparative biology and taxonomic classification.</title>
        <authorList>
            <person name="Goeker M."/>
        </authorList>
    </citation>
    <scope>NUCLEOTIDE SEQUENCE [LARGE SCALE GENOMIC DNA]</scope>
    <source>
        <strain evidence="2 3">DSM 23562</strain>
    </source>
</reference>
<organism evidence="2 3">
    <name type="scientific">Armatimonas rosea</name>
    <dbReference type="NCBI Taxonomy" id="685828"/>
    <lineage>
        <taxon>Bacteria</taxon>
        <taxon>Bacillati</taxon>
        <taxon>Armatimonadota</taxon>
        <taxon>Armatimonadia</taxon>
        <taxon>Armatimonadales</taxon>
        <taxon>Armatimonadaceae</taxon>
        <taxon>Armatimonas</taxon>
    </lineage>
</organism>
<comment type="caution">
    <text evidence="2">The sequence shown here is derived from an EMBL/GenBank/DDBJ whole genome shotgun (WGS) entry which is preliminary data.</text>
</comment>
<gene>
    <name evidence="2" type="ORF">HNQ39_000134</name>
</gene>
<accession>A0A7W9SKN3</accession>